<reference evidence="7" key="1">
    <citation type="journal article" date="2019" name="Int. J. Syst. Evol. Microbiol.">
        <title>The Global Catalogue of Microorganisms (GCM) 10K type strain sequencing project: providing services to taxonomists for standard genome sequencing and annotation.</title>
        <authorList>
            <consortium name="The Broad Institute Genomics Platform"/>
            <consortium name="The Broad Institute Genome Sequencing Center for Infectious Disease"/>
            <person name="Wu L."/>
            <person name="Ma J."/>
        </authorList>
    </citation>
    <scope>NUCLEOTIDE SEQUENCE [LARGE SCALE GENOMIC DNA]</scope>
    <source>
        <strain evidence="7">JCM 11650</strain>
    </source>
</reference>
<organism evidence="6 7">
    <name type="scientific">Comamonas nitrativorans</name>
    <dbReference type="NCBI Taxonomy" id="108437"/>
    <lineage>
        <taxon>Bacteria</taxon>
        <taxon>Pseudomonadati</taxon>
        <taxon>Pseudomonadota</taxon>
        <taxon>Betaproteobacteria</taxon>
        <taxon>Burkholderiales</taxon>
        <taxon>Comamonadaceae</taxon>
        <taxon>Comamonas</taxon>
    </lineage>
</organism>
<dbReference type="Gene3D" id="6.10.340.10">
    <property type="match status" value="1"/>
</dbReference>
<comment type="caution">
    <text evidence="6">The sequence shown here is derived from an EMBL/GenBank/DDBJ whole genome shotgun (WGS) entry which is preliminary data.</text>
</comment>
<dbReference type="InterPro" id="IPR043128">
    <property type="entry name" value="Rev_trsase/Diguanyl_cyclase"/>
</dbReference>
<dbReference type="SUPFAM" id="SSF141868">
    <property type="entry name" value="EAL domain-like"/>
    <property type="match status" value="1"/>
</dbReference>
<feature type="domain" description="EAL" evidence="3">
    <location>
        <begin position="561"/>
        <end position="831"/>
    </location>
</feature>
<keyword evidence="1" id="KW-0812">Transmembrane</keyword>
<dbReference type="PANTHER" id="PTHR44757:SF2">
    <property type="entry name" value="BIOFILM ARCHITECTURE MAINTENANCE PROTEIN MBAA"/>
    <property type="match status" value="1"/>
</dbReference>
<dbReference type="InterPro" id="IPR003660">
    <property type="entry name" value="HAMP_dom"/>
</dbReference>
<dbReference type="InterPro" id="IPR035919">
    <property type="entry name" value="EAL_sf"/>
</dbReference>
<dbReference type="SUPFAM" id="SSF55785">
    <property type="entry name" value="PYP-like sensor domain (PAS domain)"/>
    <property type="match status" value="1"/>
</dbReference>
<feature type="transmembrane region" description="Helical" evidence="1">
    <location>
        <begin position="12"/>
        <end position="34"/>
    </location>
</feature>
<dbReference type="PROSITE" id="PS50887">
    <property type="entry name" value="GGDEF"/>
    <property type="match status" value="1"/>
</dbReference>
<dbReference type="SUPFAM" id="SSF55073">
    <property type="entry name" value="Nucleotide cyclase"/>
    <property type="match status" value="1"/>
</dbReference>
<dbReference type="Proteomes" id="UP001595967">
    <property type="component" value="Unassembled WGS sequence"/>
</dbReference>
<dbReference type="SMART" id="SM00267">
    <property type="entry name" value="GGDEF"/>
    <property type="match status" value="1"/>
</dbReference>
<keyword evidence="7" id="KW-1185">Reference proteome</keyword>
<dbReference type="PROSITE" id="PS50883">
    <property type="entry name" value="EAL"/>
    <property type="match status" value="1"/>
</dbReference>
<dbReference type="Pfam" id="PF00672">
    <property type="entry name" value="HAMP"/>
    <property type="match status" value="1"/>
</dbReference>
<dbReference type="PANTHER" id="PTHR44757">
    <property type="entry name" value="DIGUANYLATE CYCLASE DGCP"/>
    <property type="match status" value="1"/>
</dbReference>
<dbReference type="InterPro" id="IPR001633">
    <property type="entry name" value="EAL_dom"/>
</dbReference>
<protein>
    <submittedName>
        <fullName evidence="6">EAL domain-containing protein</fullName>
    </submittedName>
</protein>
<dbReference type="Gene3D" id="3.30.70.270">
    <property type="match status" value="1"/>
</dbReference>
<dbReference type="PROSITE" id="PS50112">
    <property type="entry name" value="PAS"/>
    <property type="match status" value="1"/>
</dbReference>
<gene>
    <name evidence="6" type="ORF">ACFO3A_10735</name>
</gene>
<evidence type="ECO:0000313" key="7">
    <source>
        <dbReference type="Proteomes" id="UP001595967"/>
    </source>
</evidence>
<dbReference type="Gene3D" id="3.30.450.20">
    <property type="entry name" value="PAS domain"/>
    <property type="match status" value="1"/>
</dbReference>
<sequence length="831" mass="91403">MTPDTPLRSVRLQVWLPVALAVAGLLILALLTMLERRHAQEDLQRFTDRTAYVQLLGTRRSLETVLRRDDGSGLDAIVAELGLSPTIDYAALLDEHGTVLAATRFAWKGQPAARVLPQPVMPPALDAPQTRLLLDSALLRLHAQTPVAMPLQPHEIRASRYGTLVLEYDLAPLAAQWHQRILEQLLMSIAITGVSAILLLGFGRHYILRPVATLQTAMRAIGAGHFNIPPPLTGQGEMFELGQSLQHMAQTLQASKAALAASETRFHQLADATLEAIFFHANGTILDVNTNAEKLLGRSAKELIGCDIFSLVTPEYRPIIRKRAAGGIEGTWDVDFLASDGHTPIPCEVTALQREINGRSVRTVVARDIRERLQAEAQIRQLAHFDALTGLPNRRQLFDHVRTELQEVEHHPKRRAALATFNLDNFKAINDSLGMATGDATLRALAQRLSSQQAPHQLLARIHSDTFALLLTNLSGTLEEASTQAARQVEQLLAQIAHPLPVQQHTLHLNAGAGLVMIPNDSKEPPELLREAETAMHLSKAAGDNRVRFFAHALQEAASTRLALRTDLTAALHIAPPEAQQLLLHYQPQVNAQGQLHGVEALVRWQHPRRGLISPGAFIAEAEASGLIIPLGHWVLQEAATTLRRWQSDPAHAAWAQPLTMAVNVSPRQFREPDFVDRVHAILEQLGLNALSLELELTETVVADDLDATLEKMQQLRRYGVRFALDDFGTGYSSLSYLKRLPIDTLKIDRSFVMDIDAPTPAVLGGKRPAVLIEAIIAMAHQLDMQVLAEGVETPAQLAHLKASGCDIFQGYFFSKPLPEAQLQPWAAARM</sequence>
<dbReference type="InterPro" id="IPR000014">
    <property type="entry name" value="PAS"/>
</dbReference>
<dbReference type="NCBIfam" id="TIGR00229">
    <property type="entry name" value="sensory_box"/>
    <property type="match status" value="1"/>
</dbReference>
<evidence type="ECO:0000259" key="4">
    <source>
        <dbReference type="PROSITE" id="PS50885"/>
    </source>
</evidence>
<feature type="domain" description="HAMP" evidence="4">
    <location>
        <begin position="205"/>
        <end position="257"/>
    </location>
</feature>
<dbReference type="SMART" id="SM00091">
    <property type="entry name" value="PAS"/>
    <property type="match status" value="1"/>
</dbReference>
<dbReference type="SMART" id="SM00052">
    <property type="entry name" value="EAL"/>
    <property type="match status" value="1"/>
</dbReference>
<dbReference type="InterPro" id="IPR035965">
    <property type="entry name" value="PAS-like_dom_sf"/>
</dbReference>
<dbReference type="InterPro" id="IPR052155">
    <property type="entry name" value="Biofilm_reg_signaling"/>
</dbReference>
<dbReference type="Pfam" id="PF00989">
    <property type="entry name" value="PAS"/>
    <property type="match status" value="1"/>
</dbReference>
<keyword evidence="1" id="KW-1133">Transmembrane helix</keyword>
<keyword evidence="1" id="KW-0472">Membrane</keyword>
<dbReference type="InterPro" id="IPR029787">
    <property type="entry name" value="Nucleotide_cyclase"/>
</dbReference>
<evidence type="ECO:0000313" key="6">
    <source>
        <dbReference type="EMBL" id="MFC4622686.1"/>
    </source>
</evidence>
<feature type="domain" description="PAS" evidence="2">
    <location>
        <begin position="262"/>
        <end position="331"/>
    </location>
</feature>
<dbReference type="CDD" id="cd01948">
    <property type="entry name" value="EAL"/>
    <property type="match status" value="1"/>
</dbReference>
<evidence type="ECO:0000256" key="1">
    <source>
        <dbReference type="SAM" id="Phobius"/>
    </source>
</evidence>
<dbReference type="PROSITE" id="PS50885">
    <property type="entry name" value="HAMP"/>
    <property type="match status" value="1"/>
</dbReference>
<dbReference type="RefSeq" id="WP_377726232.1">
    <property type="nucleotide sequence ID" value="NZ_JBHSEW010000009.1"/>
</dbReference>
<dbReference type="Gene3D" id="3.20.20.450">
    <property type="entry name" value="EAL domain"/>
    <property type="match status" value="1"/>
</dbReference>
<dbReference type="Pfam" id="PF00990">
    <property type="entry name" value="GGDEF"/>
    <property type="match status" value="1"/>
</dbReference>
<dbReference type="CDD" id="cd00130">
    <property type="entry name" value="PAS"/>
    <property type="match status" value="1"/>
</dbReference>
<accession>A0ABV9GZM1</accession>
<feature type="domain" description="GGDEF" evidence="5">
    <location>
        <begin position="414"/>
        <end position="552"/>
    </location>
</feature>
<dbReference type="InterPro" id="IPR000160">
    <property type="entry name" value="GGDEF_dom"/>
</dbReference>
<proteinExistence type="predicted"/>
<dbReference type="InterPro" id="IPR013767">
    <property type="entry name" value="PAS_fold"/>
</dbReference>
<dbReference type="NCBIfam" id="TIGR00254">
    <property type="entry name" value="GGDEF"/>
    <property type="match status" value="1"/>
</dbReference>
<evidence type="ECO:0000259" key="3">
    <source>
        <dbReference type="PROSITE" id="PS50883"/>
    </source>
</evidence>
<name>A0ABV9GZM1_9BURK</name>
<dbReference type="Pfam" id="PF00563">
    <property type="entry name" value="EAL"/>
    <property type="match status" value="1"/>
</dbReference>
<evidence type="ECO:0000259" key="5">
    <source>
        <dbReference type="PROSITE" id="PS50887"/>
    </source>
</evidence>
<dbReference type="CDD" id="cd01949">
    <property type="entry name" value="GGDEF"/>
    <property type="match status" value="1"/>
</dbReference>
<dbReference type="SMART" id="SM00304">
    <property type="entry name" value="HAMP"/>
    <property type="match status" value="1"/>
</dbReference>
<evidence type="ECO:0000259" key="2">
    <source>
        <dbReference type="PROSITE" id="PS50112"/>
    </source>
</evidence>
<dbReference type="EMBL" id="JBHSEW010000009">
    <property type="protein sequence ID" value="MFC4622686.1"/>
    <property type="molecule type" value="Genomic_DNA"/>
</dbReference>
<dbReference type="SUPFAM" id="SSF158472">
    <property type="entry name" value="HAMP domain-like"/>
    <property type="match status" value="1"/>
</dbReference>
<feature type="transmembrane region" description="Helical" evidence="1">
    <location>
        <begin position="185"/>
        <end position="207"/>
    </location>
</feature>
<dbReference type="CDD" id="cd06225">
    <property type="entry name" value="HAMP"/>
    <property type="match status" value="1"/>
</dbReference>